<dbReference type="PRINTS" id="PR00455">
    <property type="entry name" value="HTHTETR"/>
</dbReference>
<evidence type="ECO:0000256" key="1">
    <source>
        <dbReference type="ARBA" id="ARBA00023015"/>
    </source>
</evidence>
<proteinExistence type="predicted"/>
<accession>A0ABN3AB06</accession>
<evidence type="ECO:0000259" key="5">
    <source>
        <dbReference type="PROSITE" id="PS50977"/>
    </source>
</evidence>
<dbReference type="PANTHER" id="PTHR30055">
    <property type="entry name" value="HTH-TYPE TRANSCRIPTIONAL REGULATOR RUTR"/>
    <property type="match status" value="1"/>
</dbReference>
<dbReference type="RefSeq" id="WP_344469394.1">
    <property type="nucleotide sequence ID" value="NZ_BAAANT010000062.1"/>
</dbReference>
<keyword evidence="7" id="KW-1185">Reference proteome</keyword>
<name>A0ABN3AB06_9ACTN</name>
<gene>
    <name evidence="6" type="ORF">GCM10009760_60150</name>
</gene>
<dbReference type="InterPro" id="IPR036271">
    <property type="entry name" value="Tet_transcr_reg_TetR-rel_C_sf"/>
</dbReference>
<evidence type="ECO:0000313" key="6">
    <source>
        <dbReference type="EMBL" id="GAA2157750.1"/>
    </source>
</evidence>
<dbReference type="PANTHER" id="PTHR30055:SF234">
    <property type="entry name" value="HTH-TYPE TRANSCRIPTIONAL REGULATOR BETI"/>
    <property type="match status" value="1"/>
</dbReference>
<keyword evidence="1" id="KW-0805">Transcription regulation</keyword>
<evidence type="ECO:0000313" key="7">
    <source>
        <dbReference type="Proteomes" id="UP001422759"/>
    </source>
</evidence>
<dbReference type="PROSITE" id="PS50977">
    <property type="entry name" value="HTH_TETR_2"/>
    <property type="match status" value="1"/>
</dbReference>
<reference evidence="6 7" key="1">
    <citation type="journal article" date="2019" name="Int. J. Syst. Evol. Microbiol.">
        <title>The Global Catalogue of Microorganisms (GCM) 10K type strain sequencing project: providing services to taxonomists for standard genome sequencing and annotation.</title>
        <authorList>
            <consortium name="The Broad Institute Genomics Platform"/>
            <consortium name="The Broad Institute Genome Sequencing Center for Infectious Disease"/>
            <person name="Wu L."/>
            <person name="Ma J."/>
        </authorList>
    </citation>
    <scope>NUCLEOTIDE SEQUENCE [LARGE SCALE GENOMIC DNA]</scope>
    <source>
        <strain evidence="6 7">JCM 14560</strain>
    </source>
</reference>
<dbReference type="SUPFAM" id="SSF46689">
    <property type="entry name" value="Homeodomain-like"/>
    <property type="match status" value="1"/>
</dbReference>
<keyword evidence="2 4" id="KW-0238">DNA-binding</keyword>
<dbReference type="Gene3D" id="1.10.357.10">
    <property type="entry name" value="Tetracycline Repressor, domain 2"/>
    <property type="match status" value="1"/>
</dbReference>
<dbReference type="Pfam" id="PF00440">
    <property type="entry name" value="TetR_N"/>
    <property type="match status" value="1"/>
</dbReference>
<dbReference type="EMBL" id="BAAANT010000062">
    <property type="protein sequence ID" value="GAA2157750.1"/>
    <property type="molecule type" value="Genomic_DNA"/>
</dbReference>
<dbReference type="InterPro" id="IPR009057">
    <property type="entry name" value="Homeodomain-like_sf"/>
</dbReference>
<dbReference type="InterPro" id="IPR001647">
    <property type="entry name" value="HTH_TetR"/>
</dbReference>
<dbReference type="SUPFAM" id="SSF48498">
    <property type="entry name" value="Tetracyclin repressor-like, C-terminal domain"/>
    <property type="match status" value="1"/>
</dbReference>
<protein>
    <submittedName>
        <fullName evidence="6">TetR/AcrR family transcriptional regulator</fullName>
    </submittedName>
</protein>
<dbReference type="Proteomes" id="UP001422759">
    <property type="component" value="Unassembled WGS sequence"/>
</dbReference>
<feature type="DNA-binding region" description="H-T-H motif" evidence="4">
    <location>
        <begin position="38"/>
        <end position="57"/>
    </location>
</feature>
<evidence type="ECO:0000256" key="4">
    <source>
        <dbReference type="PROSITE-ProRule" id="PRU00335"/>
    </source>
</evidence>
<sequence length="238" mass="26292">MTNPSRLPAGSGARQVRAERILDITTDLLMAHGYRRVTIDDVAGRAGVGKGTVYLHWKTREALFWAVLQREALRLFDHLLDSLAKESQTALPHRLMRTIFVEITHRPLVKALLLSDPLVLGNLAGDETVRSAQQELAENADYMLLLSEQGALRPDLTPEAAGYILVNVIRGFLTAGELGQDEGLSLEQRADLLSDVLRRSLEADTPLSGKALAALNTQVIAMFAEMADSHREQLQRSY</sequence>
<keyword evidence="3" id="KW-0804">Transcription</keyword>
<dbReference type="InterPro" id="IPR050109">
    <property type="entry name" value="HTH-type_TetR-like_transc_reg"/>
</dbReference>
<organism evidence="6 7">
    <name type="scientific">Kitasatospora kazusensis</name>
    <dbReference type="NCBI Taxonomy" id="407974"/>
    <lineage>
        <taxon>Bacteria</taxon>
        <taxon>Bacillati</taxon>
        <taxon>Actinomycetota</taxon>
        <taxon>Actinomycetes</taxon>
        <taxon>Kitasatosporales</taxon>
        <taxon>Streptomycetaceae</taxon>
        <taxon>Kitasatospora</taxon>
    </lineage>
</organism>
<evidence type="ECO:0000256" key="2">
    <source>
        <dbReference type="ARBA" id="ARBA00023125"/>
    </source>
</evidence>
<feature type="domain" description="HTH tetR-type" evidence="5">
    <location>
        <begin position="15"/>
        <end position="75"/>
    </location>
</feature>
<evidence type="ECO:0000256" key="3">
    <source>
        <dbReference type="ARBA" id="ARBA00023163"/>
    </source>
</evidence>
<comment type="caution">
    <text evidence="6">The sequence shown here is derived from an EMBL/GenBank/DDBJ whole genome shotgun (WGS) entry which is preliminary data.</text>
</comment>